<protein>
    <recommendedName>
        <fullName evidence="3">HTH merR-type domain-containing protein</fullName>
    </recommendedName>
</protein>
<reference evidence="1" key="1">
    <citation type="submission" date="2009-12" db="EMBL/GenBank/DDBJ databases">
        <authorList>
            <person name="Weinstock G."/>
            <person name="Sodergren E."/>
            <person name="Clifton S."/>
            <person name="Fulton L."/>
            <person name="Fulton B."/>
            <person name="Courtney L."/>
            <person name="Fronick C."/>
            <person name="Harrison M."/>
            <person name="Strong C."/>
            <person name="Farmer C."/>
            <person name="Delahaunty K."/>
            <person name="Markovic C."/>
            <person name="Hall O."/>
            <person name="Minx P."/>
            <person name="Tomlinson C."/>
            <person name="Mitreva M."/>
            <person name="Nelson J."/>
            <person name="Hou S."/>
            <person name="Wollam A."/>
            <person name="Pepin K.H."/>
            <person name="Johnson M."/>
            <person name="Bhonagiri V."/>
            <person name="Nash W.E."/>
            <person name="Warren W."/>
            <person name="Chinwalla A."/>
            <person name="Mardis E.R."/>
            <person name="Wilson R.K."/>
        </authorList>
    </citation>
    <scope>NUCLEOTIDE SEQUENCE [LARGE SCALE GENOMIC DNA]</scope>
    <source>
        <strain evidence="1">DSM 15176</strain>
    </source>
</reference>
<sequence>MKEISEEHAFRIRRNLKDAGCGLPVVTQYLDLEQRQCRREQYRLLSCQKSMLLQKLHRIQYKIDCLDHLVYTMQQEDEEQRRRESCKKQRL</sequence>
<comment type="caution">
    <text evidence="1">The sequence shown here is derived from an EMBL/GenBank/DDBJ whole genome shotgun (WGS) entry which is preliminary data.</text>
</comment>
<name>D1PKJ2_9FIRM</name>
<proteinExistence type="predicted"/>
<dbReference type="HOGENOM" id="CLU_184401_0_0_9"/>
<evidence type="ECO:0000313" key="1">
    <source>
        <dbReference type="EMBL" id="EFB76500.1"/>
    </source>
</evidence>
<gene>
    <name evidence="1" type="ORF">SUBVAR_04868</name>
</gene>
<evidence type="ECO:0000313" key="2">
    <source>
        <dbReference type="Proteomes" id="UP000003438"/>
    </source>
</evidence>
<accession>D1PKJ2</accession>
<evidence type="ECO:0008006" key="3">
    <source>
        <dbReference type="Google" id="ProtNLM"/>
    </source>
</evidence>
<dbReference type="RefSeq" id="WP_007046280.1">
    <property type="nucleotide sequence ID" value="NZ_GG704769.1"/>
</dbReference>
<dbReference type="Proteomes" id="UP000003438">
    <property type="component" value="Unassembled WGS sequence"/>
</dbReference>
<organism evidence="1 2">
    <name type="scientific">Subdoligranulum variabile DSM 15176</name>
    <dbReference type="NCBI Taxonomy" id="411471"/>
    <lineage>
        <taxon>Bacteria</taxon>
        <taxon>Bacillati</taxon>
        <taxon>Bacillota</taxon>
        <taxon>Clostridia</taxon>
        <taxon>Eubacteriales</taxon>
        <taxon>Oscillospiraceae</taxon>
        <taxon>Subdoligranulum</taxon>
    </lineage>
</organism>
<dbReference type="AlphaFoldDB" id="D1PKJ2"/>
<keyword evidence="2" id="KW-1185">Reference proteome</keyword>
<dbReference type="EMBL" id="ACBY02000020">
    <property type="protein sequence ID" value="EFB76500.1"/>
    <property type="molecule type" value="Genomic_DNA"/>
</dbReference>
<dbReference type="OrthoDB" id="3078708at2"/>
<dbReference type="STRING" id="411471.SUBVAR_04868"/>